<dbReference type="SUPFAM" id="SSF54593">
    <property type="entry name" value="Glyoxalase/Bleomycin resistance protein/Dihydroxybiphenyl dioxygenase"/>
    <property type="match status" value="1"/>
</dbReference>
<protein>
    <submittedName>
        <fullName evidence="2">Glyoxalase family protein</fullName>
    </submittedName>
</protein>
<dbReference type="InterPro" id="IPR029068">
    <property type="entry name" value="Glyas_Bleomycin-R_OHBP_Dase"/>
</dbReference>
<accession>A0A158FPU0</accession>
<evidence type="ECO:0000313" key="3">
    <source>
        <dbReference type="Proteomes" id="UP000054770"/>
    </source>
</evidence>
<proteinExistence type="predicted"/>
<evidence type="ECO:0000313" key="2">
    <source>
        <dbReference type="EMBL" id="SAL21641.1"/>
    </source>
</evidence>
<dbReference type="AlphaFoldDB" id="A0A158FPU0"/>
<name>A0A158FPU0_9BURK</name>
<dbReference type="PROSITE" id="PS51819">
    <property type="entry name" value="VOC"/>
    <property type="match status" value="1"/>
</dbReference>
<feature type="domain" description="VOC" evidence="1">
    <location>
        <begin position="2"/>
        <end position="122"/>
    </location>
</feature>
<sequence>MKLDHATIVTKDLEHARRILCGIVGLSDGPRPSFQVAGYWLYADGRPVIHLVEATLPALEVKACPRIDHIALRVDDAEEWTALIDRLRSNNVPYTLAEVPLADEIQLFVPLAPGVVLEFVTQANSFASTIVN</sequence>
<dbReference type="OrthoDB" id="8562712at2"/>
<dbReference type="RefSeq" id="WP_087643091.1">
    <property type="nucleotide sequence ID" value="NZ_FCON02000006.1"/>
</dbReference>
<dbReference type="InterPro" id="IPR037523">
    <property type="entry name" value="VOC_core"/>
</dbReference>
<gene>
    <name evidence="2" type="ORF">AWB68_00836</name>
</gene>
<reference evidence="2" key="1">
    <citation type="submission" date="2016-01" db="EMBL/GenBank/DDBJ databases">
        <authorList>
            <person name="Peeters C."/>
        </authorList>
    </citation>
    <scope>NUCLEOTIDE SEQUENCE [LARGE SCALE GENOMIC DNA]</scope>
    <source>
        <strain evidence="2">LMG 22940</strain>
    </source>
</reference>
<dbReference type="EMBL" id="FCON02000006">
    <property type="protein sequence ID" value="SAL21641.1"/>
    <property type="molecule type" value="Genomic_DNA"/>
</dbReference>
<dbReference type="Proteomes" id="UP000054770">
    <property type="component" value="Unassembled WGS sequence"/>
</dbReference>
<dbReference type="Gene3D" id="3.10.180.10">
    <property type="entry name" value="2,3-Dihydroxybiphenyl 1,2-Dioxygenase, domain 1"/>
    <property type="match status" value="1"/>
</dbReference>
<organism evidence="2 3">
    <name type="scientific">Caballeronia choica</name>
    <dbReference type="NCBI Taxonomy" id="326476"/>
    <lineage>
        <taxon>Bacteria</taxon>
        <taxon>Pseudomonadati</taxon>
        <taxon>Pseudomonadota</taxon>
        <taxon>Betaproteobacteria</taxon>
        <taxon>Burkholderiales</taxon>
        <taxon>Burkholderiaceae</taxon>
        <taxon>Caballeronia</taxon>
    </lineage>
</organism>
<evidence type="ECO:0000259" key="1">
    <source>
        <dbReference type="PROSITE" id="PS51819"/>
    </source>
</evidence>
<comment type="caution">
    <text evidence="2">The sequence shown here is derived from an EMBL/GenBank/DDBJ whole genome shotgun (WGS) entry which is preliminary data.</text>
</comment>
<keyword evidence="3" id="KW-1185">Reference proteome</keyword>